<proteinExistence type="predicted"/>
<keyword evidence="1" id="KW-1133">Transmembrane helix</keyword>
<name>A0ABQ5M2R8_9FIRM</name>
<dbReference type="Proteomes" id="UP001419084">
    <property type="component" value="Unassembled WGS sequence"/>
</dbReference>
<organism evidence="2 3">
    <name type="scientific">Lacrimispora amygdalina</name>
    <dbReference type="NCBI Taxonomy" id="253257"/>
    <lineage>
        <taxon>Bacteria</taxon>
        <taxon>Bacillati</taxon>
        <taxon>Bacillota</taxon>
        <taxon>Clostridia</taxon>
        <taxon>Lachnospirales</taxon>
        <taxon>Lachnospiraceae</taxon>
        <taxon>Lacrimispora</taxon>
    </lineage>
</organism>
<evidence type="ECO:0000313" key="2">
    <source>
        <dbReference type="EMBL" id="GLB29245.1"/>
    </source>
</evidence>
<keyword evidence="1" id="KW-0812">Transmembrane</keyword>
<feature type="transmembrane region" description="Helical" evidence="1">
    <location>
        <begin position="6"/>
        <end position="27"/>
    </location>
</feature>
<accession>A0ABQ5M2R8</accession>
<sequence>MIIMLIFYMCIICYVLYLSIKAAIMSIKIRNYKGRTIGKIINVSEHVTIL</sequence>
<protein>
    <submittedName>
        <fullName evidence="2">Uncharacterized protein</fullName>
    </submittedName>
</protein>
<comment type="caution">
    <text evidence="2">The sequence shown here is derived from an EMBL/GenBank/DDBJ whole genome shotgun (WGS) entry which is preliminary data.</text>
</comment>
<keyword evidence="3" id="KW-1185">Reference proteome</keyword>
<evidence type="ECO:0000313" key="3">
    <source>
        <dbReference type="Proteomes" id="UP001419084"/>
    </source>
</evidence>
<evidence type="ECO:0000256" key="1">
    <source>
        <dbReference type="SAM" id="Phobius"/>
    </source>
</evidence>
<keyword evidence="1" id="KW-0472">Membrane</keyword>
<dbReference type="EMBL" id="BRPJ01000025">
    <property type="protein sequence ID" value="GLB29245.1"/>
    <property type="molecule type" value="Genomic_DNA"/>
</dbReference>
<reference evidence="2 3" key="1">
    <citation type="journal article" date="2024" name="Int. J. Syst. Evol. Microbiol.">
        <title>Lacrimispora brassicae sp. nov. isolated from fermented cabbage, and proposal of Clostridium indicum Gundawar et al. 2019 and Clostridium methoxybenzovorans Mechichi et al. 1999 as heterotypic synonyms of Lacrimispora amygdalina (Parshina et al. 2003) Haas and Blanchard 2020 and Lacrimispora indolis (McClung and McCoy 1957) Haas and Blanchard 2020, respectively.</title>
        <authorList>
            <person name="Kobayashi H."/>
            <person name="Tanizawa Y."/>
            <person name="Sakamoto M."/>
            <person name="Ohkuma M."/>
            <person name="Tohno M."/>
        </authorList>
    </citation>
    <scope>NUCLEOTIDE SEQUENCE [LARGE SCALE GENOMIC DNA]</scope>
    <source>
        <strain evidence="2 3">DSM 12857</strain>
    </source>
</reference>
<gene>
    <name evidence="2" type="ORF">LAD12857_11680</name>
</gene>